<keyword evidence="2" id="KW-0732">Signal</keyword>
<organism evidence="3 4">
    <name type="scientific">Xenoophorus captivus</name>
    <dbReference type="NCBI Taxonomy" id="1517983"/>
    <lineage>
        <taxon>Eukaryota</taxon>
        <taxon>Metazoa</taxon>
        <taxon>Chordata</taxon>
        <taxon>Craniata</taxon>
        <taxon>Vertebrata</taxon>
        <taxon>Euteleostomi</taxon>
        <taxon>Actinopterygii</taxon>
        <taxon>Neopterygii</taxon>
        <taxon>Teleostei</taxon>
        <taxon>Neoteleostei</taxon>
        <taxon>Acanthomorphata</taxon>
        <taxon>Ovalentaria</taxon>
        <taxon>Atherinomorphae</taxon>
        <taxon>Cyprinodontiformes</taxon>
        <taxon>Goodeidae</taxon>
        <taxon>Xenoophorus</taxon>
    </lineage>
</organism>
<evidence type="ECO:0000313" key="3">
    <source>
        <dbReference type="EMBL" id="MEQ2208562.1"/>
    </source>
</evidence>
<feature type="chain" id="PRO_5047497159" evidence="2">
    <location>
        <begin position="23"/>
        <end position="110"/>
    </location>
</feature>
<sequence length="110" mass="12022">LLTAVYFFLSSYLFSFYKLAMASKLNPNILYVAGPGESLGSPQADSERTHITGEAGEESSDSEGEQEETSHKLIRKVSTSGQIRAKTKSVSALVKELLVLISCDMTLQHH</sequence>
<feature type="non-terminal residue" evidence="3">
    <location>
        <position position="1"/>
    </location>
</feature>
<protein>
    <submittedName>
        <fullName evidence="3">Uncharacterized protein</fullName>
    </submittedName>
</protein>
<feature type="signal peptide" evidence="2">
    <location>
        <begin position="1"/>
        <end position="22"/>
    </location>
</feature>
<reference evidence="3 4" key="1">
    <citation type="submission" date="2021-06" db="EMBL/GenBank/DDBJ databases">
        <authorList>
            <person name="Palmer J.M."/>
        </authorList>
    </citation>
    <scope>NUCLEOTIDE SEQUENCE [LARGE SCALE GENOMIC DNA]</scope>
    <source>
        <strain evidence="3 4">XC_2019</strain>
        <tissue evidence="3">Muscle</tissue>
    </source>
</reference>
<dbReference type="EMBL" id="JAHRIN010050582">
    <property type="protein sequence ID" value="MEQ2208562.1"/>
    <property type="molecule type" value="Genomic_DNA"/>
</dbReference>
<feature type="compositionally biased region" description="Acidic residues" evidence="1">
    <location>
        <begin position="55"/>
        <end position="67"/>
    </location>
</feature>
<comment type="caution">
    <text evidence="3">The sequence shown here is derived from an EMBL/GenBank/DDBJ whole genome shotgun (WGS) entry which is preliminary data.</text>
</comment>
<dbReference type="Proteomes" id="UP001434883">
    <property type="component" value="Unassembled WGS sequence"/>
</dbReference>
<feature type="region of interest" description="Disordered" evidence="1">
    <location>
        <begin position="38"/>
        <end position="73"/>
    </location>
</feature>
<evidence type="ECO:0000256" key="1">
    <source>
        <dbReference type="SAM" id="MobiDB-lite"/>
    </source>
</evidence>
<gene>
    <name evidence="3" type="ORF">XENOCAPTIV_006307</name>
</gene>
<evidence type="ECO:0000256" key="2">
    <source>
        <dbReference type="SAM" id="SignalP"/>
    </source>
</evidence>
<evidence type="ECO:0000313" key="4">
    <source>
        <dbReference type="Proteomes" id="UP001434883"/>
    </source>
</evidence>
<keyword evidence="4" id="KW-1185">Reference proteome</keyword>
<proteinExistence type="predicted"/>
<accession>A0ABV0RK89</accession>
<name>A0ABV0RK89_9TELE</name>